<dbReference type="EMBL" id="AAWS01000060">
    <property type="protein sequence ID" value="EAY24807.1"/>
    <property type="molecule type" value="Genomic_DNA"/>
</dbReference>
<dbReference type="InterPro" id="IPR003594">
    <property type="entry name" value="HATPase_dom"/>
</dbReference>
<dbReference type="PRINTS" id="PR00344">
    <property type="entry name" value="BCTRLSENSOR"/>
</dbReference>
<protein>
    <recommendedName>
        <fullName evidence="2">histidine kinase</fullName>
        <ecNumber evidence="2">2.7.13.3</ecNumber>
    </recommendedName>
</protein>
<feature type="transmembrane region" description="Helical" evidence="8">
    <location>
        <begin position="299"/>
        <end position="319"/>
    </location>
</feature>
<comment type="catalytic activity">
    <reaction evidence="1">
        <text>ATP + protein L-histidine = ADP + protein N-phospho-L-histidine.</text>
        <dbReference type="EC" id="2.7.13.3"/>
    </reaction>
</comment>
<keyword evidence="5" id="KW-0418">Kinase</keyword>
<evidence type="ECO:0000256" key="6">
    <source>
        <dbReference type="ARBA" id="ARBA00023012"/>
    </source>
</evidence>
<dbReference type="Gene3D" id="3.30.565.10">
    <property type="entry name" value="Histidine kinase-like ATPase, C-terminal domain"/>
    <property type="match status" value="1"/>
</dbReference>
<dbReference type="InterPro" id="IPR005467">
    <property type="entry name" value="His_kinase_dom"/>
</dbReference>
<evidence type="ECO:0000259" key="9">
    <source>
        <dbReference type="PROSITE" id="PS50109"/>
    </source>
</evidence>
<accession>A1ZXM9</accession>
<dbReference type="eggNOG" id="COG5002">
    <property type="taxonomic scope" value="Bacteria"/>
</dbReference>
<dbReference type="SUPFAM" id="SSF55874">
    <property type="entry name" value="ATPase domain of HSP90 chaperone/DNA topoisomerase II/histidine kinase"/>
    <property type="match status" value="1"/>
</dbReference>
<keyword evidence="3" id="KW-0597">Phosphoprotein</keyword>
<keyword evidence="6" id="KW-0902">Two-component regulatory system</keyword>
<dbReference type="EC" id="2.7.13.3" evidence="2"/>
<dbReference type="SUPFAM" id="SSF47384">
    <property type="entry name" value="Homodimeric domain of signal transducing histidine kinase"/>
    <property type="match status" value="1"/>
</dbReference>
<keyword evidence="7" id="KW-0175">Coiled coil</keyword>
<dbReference type="InterPro" id="IPR001638">
    <property type="entry name" value="Solute-binding_3/MltF_N"/>
</dbReference>
<dbReference type="GO" id="GO:0000155">
    <property type="term" value="F:phosphorelay sensor kinase activity"/>
    <property type="evidence" value="ECO:0007669"/>
    <property type="project" value="InterPro"/>
</dbReference>
<evidence type="ECO:0000256" key="3">
    <source>
        <dbReference type="ARBA" id="ARBA00022553"/>
    </source>
</evidence>
<dbReference type="InterPro" id="IPR050736">
    <property type="entry name" value="Sensor_HK_Regulatory"/>
</dbReference>
<dbReference type="Pfam" id="PF00497">
    <property type="entry name" value="SBP_bac_3"/>
    <property type="match status" value="1"/>
</dbReference>
<evidence type="ECO:0000256" key="1">
    <source>
        <dbReference type="ARBA" id="ARBA00000085"/>
    </source>
</evidence>
<keyword evidence="11" id="KW-1185">Reference proteome</keyword>
<evidence type="ECO:0000256" key="2">
    <source>
        <dbReference type="ARBA" id="ARBA00012438"/>
    </source>
</evidence>
<reference evidence="10 11" key="1">
    <citation type="submission" date="2007-01" db="EMBL/GenBank/DDBJ databases">
        <authorList>
            <person name="Haygood M."/>
            <person name="Podell S."/>
            <person name="Anderson C."/>
            <person name="Hopkinson B."/>
            <person name="Roe K."/>
            <person name="Barbeau K."/>
            <person name="Gaasterland T."/>
            <person name="Ferriera S."/>
            <person name="Johnson J."/>
            <person name="Kravitz S."/>
            <person name="Beeson K."/>
            <person name="Sutton G."/>
            <person name="Rogers Y.-H."/>
            <person name="Friedman R."/>
            <person name="Frazier M."/>
            <person name="Venter J.C."/>
        </authorList>
    </citation>
    <scope>NUCLEOTIDE SEQUENCE [LARGE SCALE GENOMIC DNA]</scope>
    <source>
        <strain evidence="10 11">ATCC 23134</strain>
    </source>
</reference>
<feature type="coiled-coil region" evidence="7">
    <location>
        <begin position="275"/>
        <end position="384"/>
    </location>
</feature>
<dbReference type="AlphaFoldDB" id="A1ZXM9"/>
<evidence type="ECO:0000256" key="5">
    <source>
        <dbReference type="ARBA" id="ARBA00022777"/>
    </source>
</evidence>
<dbReference type="InterPro" id="IPR036097">
    <property type="entry name" value="HisK_dim/P_sf"/>
</dbReference>
<keyword evidence="8" id="KW-1133">Transmembrane helix</keyword>
<keyword evidence="8" id="KW-0812">Transmembrane</keyword>
<dbReference type="Pfam" id="PF00512">
    <property type="entry name" value="HisKA"/>
    <property type="match status" value="1"/>
</dbReference>
<evidence type="ECO:0000256" key="7">
    <source>
        <dbReference type="SAM" id="Coils"/>
    </source>
</evidence>
<dbReference type="eggNOG" id="COG0834">
    <property type="taxonomic scope" value="Bacteria"/>
</dbReference>
<dbReference type="CDD" id="cd00082">
    <property type="entry name" value="HisKA"/>
    <property type="match status" value="1"/>
</dbReference>
<organism evidence="10 11">
    <name type="scientific">Microscilla marina ATCC 23134</name>
    <dbReference type="NCBI Taxonomy" id="313606"/>
    <lineage>
        <taxon>Bacteria</taxon>
        <taxon>Pseudomonadati</taxon>
        <taxon>Bacteroidota</taxon>
        <taxon>Cytophagia</taxon>
        <taxon>Cytophagales</taxon>
        <taxon>Microscillaceae</taxon>
        <taxon>Microscilla</taxon>
    </lineage>
</organism>
<dbReference type="InterPro" id="IPR003661">
    <property type="entry name" value="HisK_dim/P_dom"/>
</dbReference>
<dbReference type="Gene3D" id="1.10.287.130">
    <property type="match status" value="1"/>
</dbReference>
<dbReference type="Pfam" id="PF02518">
    <property type="entry name" value="HATPase_c"/>
    <property type="match status" value="1"/>
</dbReference>
<comment type="caution">
    <text evidence="10">The sequence shown here is derived from an EMBL/GenBank/DDBJ whole genome shotgun (WGS) entry which is preliminary data.</text>
</comment>
<name>A1ZXM9_MICM2</name>
<dbReference type="Proteomes" id="UP000004095">
    <property type="component" value="Unassembled WGS sequence"/>
</dbReference>
<dbReference type="PROSITE" id="PS50109">
    <property type="entry name" value="HIS_KIN"/>
    <property type="match status" value="1"/>
</dbReference>
<keyword evidence="4" id="KW-0808">Transferase</keyword>
<dbReference type="SUPFAM" id="SSF53850">
    <property type="entry name" value="Periplasmic binding protein-like II"/>
    <property type="match status" value="1"/>
</dbReference>
<dbReference type="InterPro" id="IPR004358">
    <property type="entry name" value="Sig_transdc_His_kin-like_C"/>
</dbReference>
<evidence type="ECO:0000313" key="11">
    <source>
        <dbReference type="Proteomes" id="UP000004095"/>
    </source>
</evidence>
<dbReference type="FunFam" id="3.30.565.10:FF:000006">
    <property type="entry name" value="Sensor histidine kinase WalK"/>
    <property type="match status" value="1"/>
</dbReference>
<evidence type="ECO:0000256" key="4">
    <source>
        <dbReference type="ARBA" id="ARBA00022679"/>
    </source>
</evidence>
<dbReference type="PANTHER" id="PTHR43711">
    <property type="entry name" value="TWO-COMPONENT HISTIDINE KINASE"/>
    <property type="match status" value="1"/>
</dbReference>
<evidence type="ECO:0000313" key="10">
    <source>
        <dbReference type="EMBL" id="EAY24807.1"/>
    </source>
</evidence>
<dbReference type="SMART" id="SM00387">
    <property type="entry name" value="HATPase_c"/>
    <property type="match status" value="1"/>
</dbReference>
<dbReference type="SMART" id="SM00388">
    <property type="entry name" value="HisKA"/>
    <property type="match status" value="1"/>
</dbReference>
<dbReference type="InterPro" id="IPR036890">
    <property type="entry name" value="HATPase_C_sf"/>
</dbReference>
<sequence length="610" mass="69468">MAQMPSGSWERVKDLHKGTLVVHYLANQPFIYQDKNTQQLTGIEYDLLQSFTRYLLHQHQVSLTLDFQSAPSLAALYNQIKNTPVDQAVLGVSSFSITPQRIHEVGFTMPYCPDIEVLISNSAVPGVNNVADFQEVMSDFTALYIDQSSLQENLDTIKKLITGLKTEAVPSSDNILQRISTEIDKFGYIELPKYLQGLKQGLKIKRQGVFRVDREGYTMIFPKGSDWVTPLNDYLKSDVFKQKLPVLLEKHLGKDVQELLIKAKTKVSMENNSGILRVEKRLKTLELQKKEIEHKRDRLYIKIFIVGLGFAAIIMALLFRNNWQKQKINSLLQQQKKEIEKQKNDLAEKNEQILQQKEEIEQQRDDVIAKNVEIEQRREELNKLNQVKDRLFSIVSHDLRSPLNSLKGTLALMEMGALAKDEMQYFTGELNKELSYVLELLENLLKWAKAQMEGIEPHFEKINLHALVKSNIGLLQPIADKKQVALINQVAAETTAWGDEEMIKLVVRNLLSNAIKFTKESGTIEVTTKIVENMLEVAIADSGVGISAQQQAQLFNTDTHFSTQGTNHEKGTGLGLLICKEFIEKNNGRIWVESQPDKGSTFKFTLQQKN</sequence>
<feature type="domain" description="Histidine kinase" evidence="9">
    <location>
        <begin position="394"/>
        <end position="610"/>
    </location>
</feature>
<evidence type="ECO:0000256" key="8">
    <source>
        <dbReference type="SAM" id="Phobius"/>
    </source>
</evidence>
<gene>
    <name evidence="10" type="ORF">M23134_06699</name>
</gene>
<dbReference type="PANTHER" id="PTHR43711:SF31">
    <property type="entry name" value="HISTIDINE KINASE"/>
    <property type="match status" value="1"/>
</dbReference>
<proteinExistence type="predicted"/>
<keyword evidence="8" id="KW-0472">Membrane</keyword>
<dbReference type="Gene3D" id="3.40.190.10">
    <property type="entry name" value="Periplasmic binding protein-like II"/>
    <property type="match status" value="1"/>
</dbReference>